<dbReference type="EMBL" id="HE797476">
    <property type="protein sequence ID" value="CCM06737.1"/>
    <property type="molecule type" value="Genomic_DNA"/>
</dbReference>
<feature type="compositionally biased region" description="Basic residues" evidence="1">
    <location>
        <begin position="113"/>
        <end position="122"/>
    </location>
</feature>
<dbReference type="GeneID" id="24101637"/>
<sequence length="248" mass="27014">MPCSTVSEPIGHDTQGSPTVQSLYIRVCLLDRAALSDHRHRNALGRYKDLEHPDGLIADVLDALPATSFSVRVACTVNAVTFSVPGSSTTTTAGREGKPSAPQPSTDTEIRRAHLIRVRVPVHRGPESHWDPQGPTRRDPSCMQSAPTVTEPKRRGASRSPVDPVSTSPDTYPRPMLNLKAPNPTAIHGPALTQARSSSTPRTRRMPHADVQHQMRTTHVHLDMPKGLNLRMPVRPYSHLSSSSPSHG</sequence>
<feature type="compositionally biased region" description="Basic and acidic residues" evidence="1">
    <location>
        <begin position="124"/>
        <end position="140"/>
    </location>
</feature>
<dbReference type="AlphaFoldDB" id="J4I3P9"/>
<dbReference type="Proteomes" id="UP000006352">
    <property type="component" value="Unassembled WGS sequence"/>
</dbReference>
<organism evidence="2 3">
    <name type="scientific">Fibroporia radiculosa</name>
    <dbReference type="NCBI Taxonomy" id="599839"/>
    <lineage>
        <taxon>Eukaryota</taxon>
        <taxon>Fungi</taxon>
        <taxon>Dikarya</taxon>
        <taxon>Basidiomycota</taxon>
        <taxon>Agaricomycotina</taxon>
        <taxon>Agaricomycetes</taxon>
        <taxon>Polyporales</taxon>
        <taxon>Fibroporiaceae</taxon>
        <taxon>Fibroporia</taxon>
    </lineage>
</organism>
<dbReference type="HOGENOM" id="CLU_1120206_0_0_1"/>
<evidence type="ECO:0000313" key="3">
    <source>
        <dbReference type="Proteomes" id="UP000006352"/>
    </source>
</evidence>
<accession>J4I3P9</accession>
<dbReference type="RefSeq" id="XP_012186020.1">
    <property type="nucleotide sequence ID" value="XM_012330630.1"/>
</dbReference>
<feature type="region of interest" description="Disordered" evidence="1">
    <location>
        <begin position="83"/>
        <end position="209"/>
    </location>
</feature>
<name>J4I3P9_9APHY</name>
<feature type="compositionally biased region" description="Low complexity" evidence="1">
    <location>
        <begin position="238"/>
        <end position="248"/>
    </location>
</feature>
<proteinExistence type="predicted"/>
<gene>
    <name evidence="2" type="ORF">FIBRA_09031</name>
</gene>
<reference evidence="2 3" key="1">
    <citation type="journal article" date="2012" name="Appl. Environ. Microbiol.">
        <title>Short-read sequencing for genomic analysis of the brown rot fungus Fibroporia radiculosa.</title>
        <authorList>
            <person name="Tang J.D."/>
            <person name="Perkins A.D."/>
            <person name="Sonstegard T.S."/>
            <person name="Schroeder S.G."/>
            <person name="Burgess S.C."/>
            <person name="Diehl S.V."/>
        </authorList>
    </citation>
    <scope>NUCLEOTIDE SEQUENCE [LARGE SCALE GENOMIC DNA]</scope>
    <source>
        <strain evidence="2 3">TFFH 294</strain>
    </source>
</reference>
<protein>
    <submittedName>
        <fullName evidence="2">Uncharacterized protein</fullName>
    </submittedName>
</protein>
<evidence type="ECO:0000256" key="1">
    <source>
        <dbReference type="SAM" id="MobiDB-lite"/>
    </source>
</evidence>
<evidence type="ECO:0000313" key="2">
    <source>
        <dbReference type="EMBL" id="CCM06737.1"/>
    </source>
</evidence>
<feature type="compositionally biased region" description="Polar residues" evidence="1">
    <location>
        <begin position="83"/>
        <end position="93"/>
    </location>
</feature>
<dbReference type="InParanoid" id="J4I3P9"/>
<feature type="region of interest" description="Disordered" evidence="1">
    <location>
        <begin position="229"/>
        <end position="248"/>
    </location>
</feature>
<keyword evidence="3" id="KW-1185">Reference proteome</keyword>